<keyword evidence="1" id="KW-1133">Transmembrane helix</keyword>
<evidence type="ECO:0000256" key="1">
    <source>
        <dbReference type="SAM" id="Phobius"/>
    </source>
</evidence>
<dbReference type="STRING" id="658196.A0A397SQ55"/>
<feature type="transmembrane region" description="Helical" evidence="1">
    <location>
        <begin position="6"/>
        <end position="24"/>
    </location>
</feature>
<evidence type="ECO:0000313" key="3">
    <source>
        <dbReference type="Proteomes" id="UP000265703"/>
    </source>
</evidence>
<keyword evidence="1" id="KW-0812">Transmembrane</keyword>
<organism evidence="2 3">
    <name type="scientific">Glomus cerebriforme</name>
    <dbReference type="NCBI Taxonomy" id="658196"/>
    <lineage>
        <taxon>Eukaryota</taxon>
        <taxon>Fungi</taxon>
        <taxon>Fungi incertae sedis</taxon>
        <taxon>Mucoromycota</taxon>
        <taxon>Glomeromycotina</taxon>
        <taxon>Glomeromycetes</taxon>
        <taxon>Glomerales</taxon>
        <taxon>Glomeraceae</taxon>
        <taxon>Glomus</taxon>
    </lineage>
</organism>
<dbReference type="Proteomes" id="UP000265703">
    <property type="component" value="Unassembled WGS sequence"/>
</dbReference>
<dbReference type="OrthoDB" id="2352140at2759"/>
<dbReference type="AlphaFoldDB" id="A0A397SQ55"/>
<proteinExistence type="predicted"/>
<dbReference type="EMBL" id="QKYT01000385">
    <property type="protein sequence ID" value="RIA86067.1"/>
    <property type="molecule type" value="Genomic_DNA"/>
</dbReference>
<reference evidence="2 3" key="1">
    <citation type="submission" date="2018-06" db="EMBL/GenBank/DDBJ databases">
        <title>Comparative genomics reveals the genomic features of Rhizophagus irregularis, R. cerebriforme, R. diaphanum and Gigaspora rosea, and their symbiotic lifestyle signature.</title>
        <authorList>
            <person name="Morin E."/>
            <person name="San Clemente H."/>
            <person name="Chen E.C.H."/>
            <person name="De La Providencia I."/>
            <person name="Hainaut M."/>
            <person name="Kuo A."/>
            <person name="Kohler A."/>
            <person name="Murat C."/>
            <person name="Tang N."/>
            <person name="Roy S."/>
            <person name="Loubradou J."/>
            <person name="Henrissat B."/>
            <person name="Grigoriev I.V."/>
            <person name="Corradi N."/>
            <person name="Roux C."/>
            <person name="Martin F.M."/>
        </authorList>
    </citation>
    <scope>NUCLEOTIDE SEQUENCE [LARGE SCALE GENOMIC DNA]</scope>
    <source>
        <strain evidence="2 3">DAOM 227022</strain>
    </source>
</reference>
<comment type="caution">
    <text evidence="2">The sequence shown here is derived from an EMBL/GenBank/DDBJ whole genome shotgun (WGS) entry which is preliminary data.</text>
</comment>
<keyword evidence="1" id="KW-0472">Membrane</keyword>
<accession>A0A397SQ55</accession>
<sequence>MVTFSFLIVIYLMNLFIGLLNSVIEKDNNRASYLALKAEVIAEIEIFCLLPHQRCWRSWFPEMKILPYTY</sequence>
<name>A0A397SQ55_9GLOM</name>
<protein>
    <recommendedName>
        <fullName evidence="4">Ion transport domain-containing protein</fullName>
    </recommendedName>
</protein>
<gene>
    <name evidence="2" type="ORF">C1645_829826</name>
</gene>
<evidence type="ECO:0008006" key="4">
    <source>
        <dbReference type="Google" id="ProtNLM"/>
    </source>
</evidence>
<keyword evidence="3" id="KW-1185">Reference proteome</keyword>
<evidence type="ECO:0000313" key="2">
    <source>
        <dbReference type="EMBL" id="RIA86067.1"/>
    </source>
</evidence>